<sequence length="139" mass="16093">KNTLSCQELFTTPILKKVIKNKLEYQNSFQNHCSSFTRKTITKDNPPFTFSPYEALAQTLPPLITEKLEPVESTPQIYEYLPWLKCGLRNYDKNLAEQCAQGHRAPRVLLLGDSRVRGLALQVMENWQYLNLFLTTQVD</sequence>
<proteinExistence type="predicted"/>
<evidence type="ECO:0000313" key="2">
    <source>
        <dbReference type="Proteomes" id="UP001497623"/>
    </source>
</evidence>
<dbReference type="EMBL" id="CAXKWB010012037">
    <property type="protein sequence ID" value="CAL4103109.1"/>
    <property type="molecule type" value="Genomic_DNA"/>
</dbReference>
<gene>
    <name evidence="1" type="ORF">MNOR_LOCUS17476</name>
</gene>
<dbReference type="Proteomes" id="UP001497623">
    <property type="component" value="Unassembled WGS sequence"/>
</dbReference>
<dbReference type="AlphaFoldDB" id="A0AAV2QXH1"/>
<name>A0AAV2QXH1_MEGNR</name>
<evidence type="ECO:0000313" key="1">
    <source>
        <dbReference type="EMBL" id="CAL4103109.1"/>
    </source>
</evidence>
<organism evidence="1 2">
    <name type="scientific">Meganyctiphanes norvegica</name>
    <name type="common">Northern krill</name>
    <name type="synonym">Thysanopoda norvegica</name>
    <dbReference type="NCBI Taxonomy" id="48144"/>
    <lineage>
        <taxon>Eukaryota</taxon>
        <taxon>Metazoa</taxon>
        <taxon>Ecdysozoa</taxon>
        <taxon>Arthropoda</taxon>
        <taxon>Crustacea</taxon>
        <taxon>Multicrustacea</taxon>
        <taxon>Malacostraca</taxon>
        <taxon>Eumalacostraca</taxon>
        <taxon>Eucarida</taxon>
        <taxon>Euphausiacea</taxon>
        <taxon>Euphausiidae</taxon>
        <taxon>Meganyctiphanes</taxon>
    </lineage>
</organism>
<accession>A0AAV2QXH1</accession>
<feature type="non-terminal residue" evidence="1">
    <location>
        <position position="1"/>
    </location>
</feature>
<comment type="caution">
    <text evidence="1">The sequence shown here is derived from an EMBL/GenBank/DDBJ whole genome shotgun (WGS) entry which is preliminary data.</text>
</comment>
<keyword evidence="2" id="KW-1185">Reference proteome</keyword>
<protein>
    <submittedName>
        <fullName evidence="1">Uncharacterized protein</fullName>
    </submittedName>
</protein>
<reference evidence="1 2" key="1">
    <citation type="submission" date="2024-05" db="EMBL/GenBank/DDBJ databases">
        <authorList>
            <person name="Wallberg A."/>
        </authorList>
    </citation>
    <scope>NUCLEOTIDE SEQUENCE [LARGE SCALE GENOMIC DNA]</scope>
</reference>